<dbReference type="EMBL" id="BAFN01000001">
    <property type="protein sequence ID" value="GAN34287.1"/>
    <property type="molecule type" value="Genomic_DNA"/>
</dbReference>
<proteinExistence type="predicted"/>
<sequence>MEEKVEGKGESKNNENERGKHMSGFFISKRSLWLVAGGALGVLAAIGIGKLSKKMRPAAVGVTKEGLAFKEWLIANYEKVKEDIEDIVAEAKHVHQKDLETTTETEKKEEDILRKVEQMVEEALRQRSKKEET</sequence>
<evidence type="ECO:0008006" key="5">
    <source>
        <dbReference type="Google" id="ProtNLM"/>
    </source>
</evidence>
<keyword evidence="1" id="KW-0175">Coiled coil</keyword>
<evidence type="ECO:0000256" key="2">
    <source>
        <dbReference type="SAM" id="Phobius"/>
    </source>
</evidence>
<keyword evidence="2" id="KW-1133">Transmembrane helix</keyword>
<dbReference type="Proteomes" id="UP000032309">
    <property type="component" value="Unassembled WGS sequence"/>
</dbReference>
<feature type="coiled-coil region" evidence="1">
    <location>
        <begin position="74"/>
        <end position="133"/>
    </location>
</feature>
<protein>
    <recommendedName>
        <fullName evidence="5">Gas vesicle protein</fullName>
    </recommendedName>
</protein>
<keyword evidence="2" id="KW-0472">Membrane</keyword>
<evidence type="ECO:0000313" key="4">
    <source>
        <dbReference type="Proteomes" id="UP000032309"/>
    </source>
</evidence>
<reference evidence="4" key="1">
    <citation type="journal article" date="2015" name="Genome Announc.">
        <title>Draft Genome Sequence of an Anaerobic Ammonium-Oxidizing Bacterium, "Candidatus Brocadia sinica".</title>
        <authorList>
            <person name="Oshiki M."/>
            <person name="Shinyako-Hata K."/>
            <person name="Satoh H."/>
            <person name="Okabe S."/>
        </authorList>
    </citation>
    <scope>NUCLEOTIDE SEQUENCE [LARGE SCALE GENOMIC DNA]</scope>
    <source>
        <strain evidence="4">JPN1</strain>
    </source>
</reference>
<comment type="caution">
    <text evidence="3">The sequence shown here is derived from an EMBL/GenBank/DDBJ whole genome shotgun (WGS) entry which is preliminary data.</text>
</comment>
<evidence type="ECO:0000313" key="3">
    <source>
        <dbReference type="EMBL" id="GAN34287.1"/>
    </source>
</evidence>
<organism evidence="3 4">
    <name type="scientific">Candidatus Brocadia sinica JPN1</name>
    <dbReference type="NCBI Taxonomy" id="1197129"/>
    <lineage>
        <taxon>Bacteria</taxon>
        <taxon>Pseudomonadati</taxon>
        <taxon>Planctomycetota</taxon>
        <taxon>Candidatus Brocadiia</taxon>
        <taxon>Candidatus Brocadiales</taxon>
        <taxon>Candidatus Brocadiaceae</taxon>
        <taxon>Candidatus Brocadia</taxon>
    </lineage>
</organism>
<feature type="transmembrane region" description="Helical" evidence="2">
    <location>
        <begin position="31"/>
        <end position="49"/>
    </location>
</feature>
<keyword evidence="2" id="KW-0812">Transmembrane</keyword>
<gene>
    <name evidence="3" type="ORF">BROSI_A2823</name>
</gene>
<dbReference type="RefSeq" id="WP_052564321.1">
    <property type="nucleotide sequence ID" value="NZ_BAFN01000001.1"/>
</dbReference>
<keyword evidence="4" id="KW-1185">Reference proteome</keyword>
<accession>A0ABQ0K0P6</accession>
<name>A0ABQ0K0P6_9BACT</name>
<evidence type="ECO:0000256" key="1">
    <source>
        <dbReference type="SAM" id="Coils"/>
    </source>
</evidence>